<gene>
    <name evidence="1" type="ORF">CfE428DRAFT_3381</name>
</gene>
<dbReference type="eggNOG" id="COG1075">
    <property type="taxonomic scope" value="Bacteria"/>
</dbReference>
<comment type="caution">
    <text evidence="1">The sequence shown here is derived from an EMBL/GenBank/DDBJ whole genome shotgun (WGS) entry which is preliminary data.</text>
</comment>
<proteinExistence type="predicted"/>
<sequence length="217" mass="24449">MSFAAWLGATLSFFDGSPKVSPHPLPDRNPVLLVHGISDSEWSMLWLAHYLRCEGWEVYTINLTPNWAQKGIEPLAAQIDTFAQKQFGARRFDLVGFSMGGLVSRYYVQRLGGLERVDHLVTLSAPHNGTIMANLIPNRGCREMRPGSPFLCDLAQDADKLEYVKFTSLYTPFDLIILPQRSSEMPQANNIRMPVAAHPLMVFDKRCLRTVAEALRE</sequence>
<dbReference type="Gene3D" id="3.40.50.1820">
    <property type="entry name" value="alpha/beta hydrolase"/>
    <property type="match status" value="1"/>
</dbReference>
<dbReference type="PANTHER" id="PTHR37946:SF1">
    <property type="entry name" value="SLL1969 PROTEIN"/>
    <property type="match status" value="1"/>
</dbReference>
<dbReference type="Proteomes" id="UP000005824">
    <property type="component" value="Unassembled WGS sequence"/>
</dbReference>
<keyword evidence="2" id="KW-1185">Reference proteome</keyword>
<name>B4D393_9BACT</name>
<reference evidence="1 2" key="1">
    <citation type="journal article" date="2011" name="J. Bacteriol.">
        <title>Genome sequence of Chthoniobacter flavus Ellin428, an aerobic heterotrophic soil bacterium.</title>
        <authorList>
            <person name="Kant R."/>
            <person name="van Passel M.W."/>
            <person name="Palva A."/>
            <person name="Lucas S."/>
            <person name="Lapidus A."/>
            <person name="Glavina Del Rio T."/>
            <person name="Dalin E."/>
            <person name="Tice H."/>
            <person name="Bruce D."/>
            <person name="Goodwin L."/>
            <person name="Pitluck S."/>
            <person name="Larimer F.W."/>
            <person name="Land M.L."/>
            <person name="Hauser L."/>
            <person name="Sangwan P."/>
            <person name="de Vos W.M."/>
            <person name="Janssen P.H."/>
            <person name="Smidt H."/>
        </authorList>
    </citation>
    <scope>NUCLEOTIDE SEQUENCE [LARGE SCALE GENOMIC DNA]</scope>
    <source>
        <strain evidence="1 2">Ellin428</strain>
    </source>
</reference>
<dbReference type="Pfam" id="PF02089">
    <property type="entry name" value="Palm_thioest"/>
    <property type="match status" value="1"/>
</dbReference>
<protein>
    <submittedName>
        <fullName evidence="1">Lipase class 2</fullName>
    </submittedName>
</protein>
<dbReference type="InterPro" id="IPR029058">
    <property type="entry name" value="AB_hydrolase_fold"/>
</dbReference>
<dbReference type="EMBL" id="ABVL01000009">
    <property type="protein sequence ID" value="EDY19204.1"/>
    <property type="molecule type" value="Genomic_DNA"/>
</dbReference>
<accession>B4D393</accession>
<evidence type="ECO:0000313" key="1">
    <source>
        <dbReference type="EMBL" id="EDY19204.1"/>
    </source>
</evidence>
<dbReference type="ESTHER" id="9bact-b4d393">
    <property type="family name" value="Lipase_2"/>
</dbReference>
<dbReference type="SUPFAM" id="SSF53474">
    <property type="entry name" value="alpha/beta-Hydrolases"/>
    <property type="match status" value="1"/>
</dbReference>
<dbReference type="InParanoid" id="B4D393"/>
<dbReference type="STRING" id="497964.CfE428DRAFT_3381"/>
<evidence type="ECO:0000313" key="2">
    <source>
        <dbReference type="Proteomes" id="UP000005824"/>
    </source>
</evidence>
<dbReference type="AlphaFoldDB" id="B4D393"/>
<organism evidence="1 2">
    <name type="scientific">Chthoniobacter flavus Ellin428</name>
    <dbReference type="NCBI Taxonomy" id="497964"/>
    <lineage>
        <taxon>Bacteria</taxon>
        <taxon>Pseudomonadati</taxon>
        <taxon>Verrucomicrobiota</taxon>
        <taxon>Spartobacteria</taxon>
        <taxon>Chthoniobacterales</taxon>
        <taxon>Chthoniobacteraceae</taxon>
        <taxon>Chthoniobacter</taxon>
    </lineage>
</organism>
<dbReference type="RefSeq" id="WP_006980706.1">
    <property type="nucleotide sequence ID" value="NZ_ABVL01000009.1"/>
</dbReference>
<dbReference type="PANTHER" id="PTHR37946">
    <property type="entry name" value="SLL1969 PROTEIN"/>
    <property type="match status" value="1"/>
</dbReference>